<name>C7NLH2_KYTSD</name>
<protein>
    <submittedName>
        <fullName evidence="3">Growth inhibitor</fullName>
    </submittedName>
</protein>
<dbReference type="EMBL" id="CP001686">
    <property type="protein sequence ID" value="ACV07168.1"/>
    <property type="molecule type" value="Genomic_DNA"/>
</dbReference>
<dbReference type="STRING" id="478801.Ksed_21830"/>
<organism evidence="3 4">
    <name type="scientific">Kytococcus sedentarius (strain ATCC 14392 / DSM 20547 / JCM 11482 / CCUG 33030 / NBRC 15357 / NCTC 11040 / CCM 314 / 541)</name>
    <name type="common">Micrococcus sedentarius</name>
    <dbReference type="NCBI Taxonomy" id="478801"/>
    <lineage>
        <taxon>Bacteria</taxon>
        <taxon>Bacillati</taxon>
        <taxon>Actinomycetota</taxon>
        <taxon>Actinomycetes</taxon>
        <taxon>Micrococcales</taxon>
        <taxon>Kytococcaceae</taxon>
        <taxon>Kytococcus</taxon>
    </lineage>
</organism>
<evidence type="ECO:0000313" key="4">
    <source>
        <dbReference type="Proteomes" id="UP000006666"/>
    </source>
</evidence>
<dbReference type="Pfam" id="PF02452">
    <property type="entry name" value="PemK_toxin"/>
    <property type="match status" value="1"/>
</dbReference>
<dbReference type="KEGG" id="kse:Ksed_21830"/>
<comment type="similarity">
    <text evidence="1">Belongs to the PemK/MazF family.</text>
</comment>
<dbReference type="Proteomes" id="UP000006666">
    <property type="component" value="Chromosome"/>
</dbReference>
<evidence type="ECO:0000256" key="1">
    <source>
        <dbReference type="ARBA" id="ARBA00007521"/>
    </source>
</evidence>
<dbReference type="Gene3D" id="2.30.30.110">
    <property type="match status" value="1"/>
</dbReference>
<dbReference type="HOGENOM" id="CLU_121823_1_2_11"/>
<dbReference type="InterPro" id="IPR011067">
    <property type="entry name" value="Plasmid_toxin/cell-grow_inhib"/>
</dbReference>
<dbReference type="RefSeq" id="WP_015780103.1">
    <property type="nucleotide sequence ID" value="NC_013169.1"/>
</dbReference>
<dbReference type="AlphaFoldDB" id="C7NLH2"/>
<dbReference type="PANTHER" id="PTHR33988:SF1">
    <property type="entry name" value="ENDORIBONUCLEASE MAZF7-RELATED"/>
    <property type="match status" value="1"/>
</dbReference>
<evidence type="ECO:0000256" key="2">
    <source>
        <dbReference type="ARBA" id="ARBA00022649"/>
    </source>
</evidence>
<dbReference type="GO" id="GO:0016075">
    <property type="term" value="P:rRNA catabolic process"/>
    <property type="evidence" value="ECO:0007669"/>
    <property type="project" value="TreeGrafter"/>
</dbReference>
<accession>C7NLH2</accession>
<dbReference type="GO" id="GO:0003677">
    <property type="term" value="F:DNA binding"/>
    <property type="evidence" value="ECO:0007669"/>
    <property type="project" value="InterPro"/>
</dbReference>
<keyword evidence="4" id="KW-1185">Reference proteome</keyword>
<gene>
    <name evidence="3" type="ordered locus">Ksed_21830</name>
</gene>
<dbReference type="GO" id="GO:0006402">
    <property type="term" value="P:mRNA catabolic process"/>
    <property type="evidence" value="ECO:0007669"/>
    <property type="project" value="TreeGrafter"/>
</dbReference>
<dbReference type="GO" id="GO:0004521">
    <property type="term" value="F:RNA endonuclease activity"/>
    <property type="evidence" value="ECO:0007669"/>
    <property type="project" value="TreeGrafter"/>
</dbReference>
<evidence type="ECO:0000313" key="3">
    <source>
        <dbReference type="EMBL" id="ACV07168.1"/>
    </source>
</evidence>
<keyword evidence="2" id="KW-1277">Toxin-antitoxin system</keyword>
<proteinExistence type="inferred from homology"/>
<dbReference type="InterPro" id="IPR003477">
    <property type="entry name" value="PemK-like"/>
</dbReference>
<sequence>MTVHPGDVWWLEPARTVGREQAGRRPAVVVSGEEYLATVTTLAGVVPVTTTDRGWPNHVPLTGAPGLPEHSFAMSEQLTTVSRDRFVHRSGVVDATCLEAVRRWVVDGLV</sequence>
<dbReference type="PANTHER" id="PTHR33988">
    <property type="entry name" value="ENDORIBONUCLEASE MAZF-RELATED"/>
    <property type="match status" value="1"/>
</dbReference>
<reference evidence="3 4" key="1">
    <citation type="journal article" date="2009" name="Stand. Genomic Sci.">
        <title>Complete genome sequence of Kytococcus sedentarius type strain (541).</title>
        <authorList>
            <person name="Sims D."/>
            <person name="Brettin T."/>
            <person name="Detter J.C."/>
            <person name="Han C."/>
            <person name="Lapidus A."/>
            <person name="Copeland A."/>
            <person name="Glavina Del Rio T."/>
            <person name="Nolan M."/>
            <person name="Chen F."/>
            <person name="Lucas S."/>
            <person name="Tice H."/>
            <person name="Cheng J.F."/>
            <person name="Bruce D."/>
            <person name="Goodwin L."/>
            <person name="Pitluck S."/>
            <person name="Ovchinnikova G."/>
            <person name="Pati A."/>
            <person name="Ivanova N."/>
            <person name="Mavrommatis K."/>
            <person name="Chen A."/>
            <person name="Palaniappan K."/>
            <person name="D'haeseleer P."/>
            <person name="Chain P."/>
            <person name="Bristow J."/>
            <person name="Eisen J.A."/>
            <person name="Markowitz V."/>
            <person name="Hugenholtz P."/>
            <person name="Schneider S."/>
            <person name="Goker M."/>
            <person name="Pukall R."/>
            <person name="Kyrpides N.C."/>
            <person name="Klenk H.P."/>
        </authorList>
    </citation>
    <scope>NUCLEOTIDE SEQUENCE [LARGE SCALE GENOMIC DNA]</scope>
    <source>
        <strain evidence="4">ATCC 14392 / DSM 20547 / JCM 11482 / CCUG 33030 / NBRC 15357 / NCTC 11040 / CCM 314 / 541</strain>
    </source>
</reference>
<dbReference type="eggNOG" id="COG2337">
    <property type="taxonomic scope" value="Bacteria"/>
</dbReference>
<dbReference type="SUPFAM" id="SSF50118">
    <property type="entry name" value="Cell growth inhibitor/plasmid maintenance toxic component"/>
    <property type="match status" value="1"/>
</dbReference>